<dbReference type="GeneID" id="119744979"/>
<dbReference type="AlphaFoldDB" id="A0A914BMG3"/>
<dbReference type="EnsemblMetazoa" id="XM_038221202.1">
    <property type="protein sequence ID" value="XP_038077130.1"/>
    <property type="gene ID" value="LOC119744979"/>
</dbReference>
<dbReference type="PROSITE" id="PS50262">
    <property type="entry name" value="G_PROTEIN_RECEP_F1_2"/>
    <property type="match status" value="1"/>
</dbReference>
<keyword evidence="3 5" id="KW-1133">Transmembrane helix</keyword>
<evidence type="ECO:0000256" key="3">
    <source>
        <dbReference type="ARBA" id="ARBA00022989"/>
    </source>
</evidence>
<evidence type="ECO:0000313" key="7">
    <source>
        <dbReference type="EnsemblMetazoa" id="XP_038077130.1"/>
    </source>
</evidence>
<reference evidence="7" key="1">
    <citation type="submission" date="2022-11" db="UniProtKB">
        <authorList>
            <consortium name="EnsemblMetazoa"/>
        </authorList>
    </citation>
    <scope>IDENTIFICATION</scope>
</reference>
<dbReference type="Proteomes" id="UP000887568">
    <property type="component" value="Unplaced"/>
</dbReference>
<dbReference type="Gene3D" id="1.20.1070.10">
    <property type="entry name" value="Rhodopsin 7-helix transmembrane proteins"/>
    <property type="match status" value="1"/>
</dbReference>
<feature type="transmembrane region" description="Helical" evidence="5">
    <location>
        <begin position="98"/>
        <end position="123"/>
    </location>
</feature>
<dbReference type="PANTHER" id="PTHR45698:SF1">
    <property type="entry name" value="TRACE AMINE-ASSOCIATED RECEPTOR 13C-LIKE"/>
    <property type="match status" value="1"/>
</dbReference>
<feature type="transmembrane region" description="Helical" evidence="5">
    <location>
        <begin position="135"/>
        <end position="160"/>
    </location>
</feature>
<dbReference type="Pfam" id="PF00001">
    <property type="entry name" value="7tm_1"/>
    <property type="match status" value="1"/>
</dbReference>
<dbReference type="GO" id="GO:0016020">
    <property type="term" value="C:membrane"/>
    <property type="evidence" value="ECO:0007669"/>
    <property type="project" value="UniProtKB-SubCell"/>
</dbReference>
<keyword evidence="4 5" id="KW-0472">Membrane</keyword>
<evidence type="ECO:0000256" key="5">
    <source>
        <dbReference type="SAM" id="Phobius"/>
    </source>
</evidence>
<dbReference type="GO" id="GO:0004930">
    <property type="term" value="F:G protein-coupled receptor activity"/>
    <property type="evidence" value="ECO:0007669"/>
    <property type="project" value="InterPro"/>
</dbReference>
<organism evidence="7 8">
    <name type="scientific">Patiria miniata</name>
    <name type="common">Bat star</name>
    <name type="synonym">Asterina miniata</name>
    <dbReference type="NCBI Taxonomy" id="46514"/>
    <lineage>
        <taxon>Eukaryota</taxon>
        <taxon>Metazoa</taxon>
        <taxon>Echinodermata</taxon>
        <taxon>Eleutherozoa</taxon>
        <taxon>Asterozoa</taxon>
        <taxon>Asteroidea</taxon>
        <taxon>Valvatacea</taxon>
        <taxon>Valvatida</taxon>
        <taxon>Asterinidae</taxon>
        <taxon>Patiria</taxon>
    </lineage>
</organism>
<comment type="subcellular location">
    <subcellularLocation>
        <location evidence="1">Membrane</location>
    </subcellularLocation>
</comment>
<feature type="transmembrane region" description="Helical" evidence="5">
    <location>
        <begin position="199"/>
        <end position="220"/>
    </location>
</feature>
<sequence length="282" mass="32590">MLRYRKVFNSSTNKLILHQSFVDFLASFVFILNRFLRVTTPIPANAIGALYCKLWWSEWPLWALYVTSTYNLVAISMERYFATCHSIAHRNMLTSKRLKLIMVAAWLCGWIPEAHLVPISYQLDDSCEGFWPSRIIQAIGGVSIAIWEFVIPLSIMIFAYTRIIMELHKRSKNRVGNNSNNNDAQNMLSKANKNVTKTLFVVAIFFAICWAPTDVNYILYHSGLNENSLDSVFYQVAGAIVLINMCINPIIYCFTYDRFQKQAWKMVSDVCKRPQNRVDIIE</sequence>
<dbReference type="PANTHER" id="PTHR45698">
    <property type="entry name" value="TRACE AMINE-ASSOCIATED RECEPTOR 19N-RELATED"/>
    <property type="match status" value="1"/>
</dbReference>
<dbReference type="PRINTS" id="PR00237">
    <property type="entry name" value="GPCRRHODOPSN"/>
</dbReference>
<name>A0A914BMG3_PATMI</name>
<dbReference type="CDD" id="cd00637">
    <property type="entry name" value="7tm_classA_rhodopsin-like"/>
    <property type="match status" value="1"/>
</dbReference>
<protein>
    <recommendedName>
        <fullName evidence="6">G-protein coupled receptors family 1 profile domain-containing protein</fullName>
    </recommendedName>
</protein>
<dbReference type="SUPFAM" id="SSF81321">
    <property type="entry name" value="Family A G protein-coupled receptor-like"/>
    <property type="match status" value="1"/>
</dbReference>
<evidence type="ECO:0000256" key="4">
    <source>
        <dbReference type="ARBA" id="ARBA00023136"/>
    </source>
</evidence>
<keyword evidence="2 5" id="KW-0812">Transmembrane</keyword>
<evidence type="ECO:0000256" key="2">
    <source>
        <dbReference type="ARBA" id="ARBA00022692"/>
    </source>
</evidence>
<dbReference type="RefSeq" id="XP_038077130.1">
    <property type="nucleotide sequence ID" value="XM_038221202.1"/>
</dbReference>
<dbReference type="OMA" id="QANDSCE"/>
<dbReference type="OrthoDB" id="10042731at2759"/>
<proteinExistence type="predicted"/>
<feature type="transmembrane region" description="Helical" evidence="5">
    <location>
        <begin position="21"/>
        <end position="39"/>
    </location>
</feature>
<evidence type="ECO:0000256" key="1">
    <source>
        <dbReference type="ARBA" id="ARBA00004370"/>
    </source>
</evidence>
<evidence type="ECO:0000313" key="8">
    <source>
        <dbReference type="Proteomes" id="UP000887568"/>
    </source>
</evidence>
<evidence type="ECO:0000259" key="6">
    <source>
        <dbReference type="PROSITE" id="PS50262"/>
    </source>
</evidence>
<feature type="transmembrane region" description="Helical" evidence="5">
    <location>
        <begin position="232"/>
        <end position="256"/>
    </location>
</feature>
<keyword evidence="8" id="KW-1185">Reference proteome</keyword>
<accession>A0A914BMG3</accession>
<feature type="domain" description="G-protein coupled receptors family 1 profile" evidence="6">
    <location>
        <begin position="1"/>
        <end position="252"/>
    </location>
</feature>
<dbReference type="InterPro" id="IPR017452">
    <property type="entry name" value="GPCR_Rhodpsn_7TM"/>
</dbReference>
<dbReference type="InterPro" id="IPR000276">
    <property type="entry name" value="GPCR_Rhodpsn"/>
</dbReference>